<dbReference type="KEGG" id="tap:GZ22_07655"/>
<reference evidence="1 2" key="1">
    <citation type="submission" date="2014-07" db="EMBL/GenBank/DDBJ databases">
        <title>Complete genome sequence of a moderately halophilic bacterium Terribacillus aidingensis MP602, isolated from Cryptomeria fortunei in Tianmu mountain in China.</title>
        <authorList>
            <person name="Wang Y."/>
            <person name="Lu P."/>
            <person name="Zhang L."/>
        </authorList>
    </citation>
    <scope>NUCLEOTIDE SEQUENCE [LARGE SCALE GENOMIC DNA]</scope>
    <source>
        <strain evidence="1 2">MP602</strain>
    </source>
</reference>
<gene>
    <name evidence="1" type="ORF">GZ22_07655</name>
</gene>
<evidence type="ECO:0000313" key="1">
    <source>
        <dbReference type="EMBL" id="AIF66521.1"/>
    </source>
</evidence>
<dbReference type="HOGENOM" id="CLU_2604841_0_0_9"/>
<sequence length="79" mass="8953">MLTHDIKKALEFLIHYEDVNITHSFDEYILSYSKFTGGFRIENTSTGLIDLFKDIETCSAAVHDIFIKKGVSTLSNIVP</sequence>
<accession>A0A075LK89</accession>
<dbReference type="Proteomes" id="UP000027980">
    <property type="component" value="Chromosome"/>
</dbReference>
<dbReference type="EMBL" id="CP008876">
    <property type="protein sequence ID" value="AIF66521.1"/>
    <property type="molecule type" value="Genomic_DNA"/>
</dbReference>
<protein>
    <submittedName>
        <fullName evidence="1">Uncharacterized protein</fullName>
    </submittedName>
</protein>
<proteinExistence type="predicted"/>
<name>A0A075LK89_9BACI</name>
<dbReference type="AlphaFoldDB" id="A0A075LK89"/>
<organism evidence="1 2">
    <name type="scientific">Terribacillus saccharophilus</name>
    <dbReference type="NCBI Taxonomy" id="361277"/>
    <lineage>
        <taxon>Bacteria</taxon>
        <taxon>Bacillati</taxon>
        <taxon>Bacillota</taxon>
        <taxon>Bacilli</taxon>
        <taxon>Bacillales</taxon>
        <taxon>Bacillaceae</taxon>
        <taxon>Terribacillus</taxon>
    </lineage>
</organism>
<evidence type="ECO:0000313" key="2">
    <source>
        <dbReference type="Proteomes" id="UP000027980"/>
    </source>
</evidence>